<dbReference type="SUPFAM" id="SSF110324">
    <property type="entry name" value="Ribosomal L27 protein-like"/>
    <property type="match status" value="1"/>
</dbReference>
<feature type="domain" description="RRP4 S1" evidence="8">
    <location>
        <begin position="84"/>
        <end position="156"/>
    </location>
</feature>
<dbReference type="GO" id="GO:0000177">
    <property type="term" value="C:cytoplasmic exosome (RNase complex)"/>
    <property type="evidence" value="ECO:0007669"/>
    <property type="project" value="TreeGrafter"/>
</dbReference>
<sequence length="310" mass="34243">MSGPHLDADHELRIAKAQRLLRDAAGGMHSRAFVNVGDVIPVDHEAGYLRGHGTQPVKEELLATVCGVVERVNKLVSVRPLRARYNAETGDVVVGRVTEVGGNRWKVDVNSRKDAELLLAAVNLPGGIQRRRTAIDELNMRDLYVENDLISAEVQSLHQDGSLHLHTRSLKYGKLRNGQLVRVAPYLIKRLKQHFHQLKDLGVDLILGCNGFIWISAASPGNKDNLPGSVATSASAVVGESPLQFEVRERICRLANSVRVLGALGLLISPDSIMQTYEASLLWEVPVKDMLSADFYVKLAEKEAEQRMKR</sequence>
<dbReference type="GO" id="GO:0034475">
    <property type="term" value="P:U4 snRNA 3'-end processing"/>
    <property type="evidence" value="ECO:0007669"/>
    <property type="project" value="TreeGrafter"/>
</dbReference>
<dbReference type="Pfam" id="PF21266">
    <property type="entry name" value="S1_RRP4"/>
    <property type="match status" value="1"/>
</dbReference>
<accession>A0A8T0JDH1</accession>
<dbReference type="GO" id="GO:0003723">
    <property type="term" value="F:RNA binding"/>
    <property type="evidence" value="ECO:0007669"/>
    <property type="project" value="UniProtKB-KW"/>
</dbReference>
<evidence type="ECO:0000256" key="5">
    <source>
        <dbReference type="ARBA" id="ARBA00022884"/>
    </source>
</evidence>
<dbReference type="InterPro" id="IPR048565">
    <property type="entry name" value="S1_RRP4"/>
</dbReference>
<keyword evidence="6" id="KW-0539">Nucleus</keyword>
<evidence type="ECO:0000256" key="6">
    <source>
        <dbReference type="ARBA" id="ARBA00023242"/>
    </source>
</evidence>
<dbReference type="OrthoDB" id="1650at2759"/>
<keyword evidence="5" id="KW-0694">RNA-binding</keyword>
<dbReference type="GO" id="GO:0071035">
    <property type="term" value="P:nuclear polyadenylation-dependent rRNA catabolic process"/>
    <property type="evidence" value="ECO:0007669"/>
    <property type="project" value="TreeGrafter"/>
</dbReference>
<organism evidence="9 10">
    <name type="scientific">Ceratodon purpureus</name>
    <name type="common">Fire moss</name>
    <name type="synonym">Dicranum purpureum</name>
    <dbReference type="NCBI Taxonomy" id="3225"/>
    <lineage>
        <taxon>Eukaryota</taxon>
        <taxon>Viridiplantae</taxon>
        <taxon>Streptophyta</taxon>
        <taxon>Embryophyta</taxon>
        <taxon>Bryophyta</taxon>
        <taxon>Bryophytina</taxon>
        <taxon>Bryopsida</taxon>
        <taxon>Dicranidae</taxon>
        <taxon>Pseudoditrichales</taxon>
        <taxon>Ditrichaceae</taxon>
        <taxon>Ceratodon</taxon>
    </lineage>
</organism>
<dbReference type="GO" id="GO:0071051">
    <property type="term" value="P:poly(A)-dependent snoRNA 3'-end processing"/>
    <property type="evidence" value="ECO:0007669"/>
    <property type="project" value="TreeGrafter"/>
</dbReference>
<dbReference type="InterPro" id="IPR026699">
    <property type="entry name" value="Exosome_RNA_bind1/RRP40/RRP4"/>
</dbReference>
<keyword evidence="10" id="KW-1185">Reference proteome</keyword>
<evidence type="ECO:0000259" key="7">
    <source>
        <dbReference type="Pfam" id="PF15985"/>
    </source>
</evidence>
<dbReference type="InterPro" id="IPR036612">
    <property type="entry name" value="KH_dom_type_1_sf"/>
</dbReference>
<keyword evidence="4" id="KW-0271">Exosome</keyword>
<dbReference type="GO" id="GO:0071034">
    <property type="term" value="P:CUT catabolic process"/>
    <property type="evidence" value="ECO:0007669"/>
    <property type="project" value="TreeGrafter"/>
</dbReference>
<protein>
    <recommendedName>
        <fullName evidence="11">Ribosomal RNA-processing protein 4</fullName>
    </recommendedName>
</protein>
<keyword evidence="3" id="KW-0698">rRNA processing</keyword>
<dbReference type="Gene3D" id="2.40.50.100">
    <property type="match status" value="1"/>
</dbReference>
<evidence type="ECO:0000259" key="8">
    <source>
        <dbReference type="Pfam" id="PF21266"/>
    </source>
</evidence>
<dbReference type="FunFam" id="2.40.50.140:FF:000038">
    <property type="entry name" value="Exosome complex component RRP4"/>
    <property type="match status" value="1"/>
</dbReference>
<dbReference type="PANTHER" id="PTHR21321:SF4">
    <property type="entry name" value="EXOSOME COMPLEX COMPONENT RRP4"/>
    <property type="match status" value="1"/>
</dbReference>
<dbReference type="CDD" id="cd22525">
    <property type="entry name" value="KH-I_Rrp4_eukar"/>
    <property type="match status" value="1"/>
</dbReference>
<feature type="domain" description="K Homology" evidence="7">
    <location>
        <begin position="178"/>
        <end position="220"/>
    </location>
</feature>
<dbReference type="CDD" id="cd05789">
    <property type="entry name" value="S1_Rrp4"/>
    <property type="match status" value="1"/>
</dbReference>
<evidence type="ECO:0000313" key="9">
    <source>
        <dbReference type="EMBL" id="KAG0593112.1"/>
    </source>
</evidence>
<reference evidence="9" key="1">
    <citation type="submission" date="2020-06" db="EMBL/GenBank/DDBJ databases">
        <title>WGS assembly of Ceratodon purpureus strain R40.</title>
        <authorList>
            <person name="Carey S.B."/>
            <person name="Jenkins J."/>
            <person name="Shu S."/>
            <person name="Lovell J.T."/>
            <person name="Sreedasyam A."/>
            <person name="Maumus F."/>
            <person name="Tiley G.P."/>
            <person name="Fernandez-Pozo N."/>
            <person name="Barry K."/>
            <person name="Chen C."/>
            <person name="Wang M."/>
            <person name="Lipzen A."/>
            <person name="Daum C."/>
            <person name="Saski C.A."/>
            <person name="Payton A.C."/>
            <person name="Mcbreen J.C."/>
            <person name="Conrad R.E."/>
            <person name="Kollar L.M."/>
            <person name="Olsson S."/>
            <person name="Huttunen S."/>
            <person name="Landis J.B."/>
            <person name="Wickett N.J."/>
            <person name="Johnson M.G."/>
            <person name="Rensing S.A."/>
            <person name="Grimwood J."/>
            <person name="Schmutz J."/>
            <person name="Mcdaniel S.F."/>
        </authorList>
    </citation>
    <scope>NUCLEOTIDE SEQUENCE</scope>
    <source>
        <strain evidence="9">R40</strain>
    </source>
</reference>
<proteinExistence type="inferred from homology"/>
<evidence type="ECO:0000313" key="10">
    <source>
        <dbReference type="Proteomes" id="UP000822688"/>
    </source>
</evidence>
<evidence type="ECO:0008006" key="11">
    <source>
        <dbReference type="Google" id="ProtNLM"/>
    </source>
</evidence>
<dbReference type="EMBL" id="CM026421">
    <property type="protein sequence ID" value="KAG0593112.1"/>
    <property type="molecule type" value="Genomic_DNA"/>
</dbReference>
<dbReference type="Proteomes" id="UP000822688">
    <property type="component" value="Chromosome 1"/>
</dbReference>
<evidence type="ECO:0000256" key="4">
    <source>
        <dbReference type="ARBA" id="ARBA00022835"/>
    </source>
</evidence>
<dbReference type="GO" id="GO:0000176">
    <property type="term" value="C:nuclear exosome (RNase complex)"/>
    <property type="evidence" value="ECO:0007669"/>
    <property type="project" value="TreeGrafter"/>
</dbReference>
<dbReference type="PANTHER" id="PTHR21321">
    <property type="entry name" value="PNAS-3 RELATED"/>
    <property type="match status" value="1"/>
</dbReference>
<comment type="caution">
    <text evidence="9">The sequence shown here is derived from an EMBL/GenBank/DDBJ whole genome shotgun (WGS) entry which is preliminary data.</text>
</comment>
<dbReference type="AlphaFoldDB" id="A0A8T0JDH1"/>
<dbReference type="Gene3D" id="2.40.50.140">
    <property type="entry name" value="Nucleic acid-binding proteins"/>
    <property type="match status" value="1"/>
</dbReference>
<dbReference type="GO" id="GO:0071038">
    <property type="term" value="P:TRAMP-dependent tRNA surveillance pathway"/>
    <property type="evidence" value="ECO:0007669"/>
    <property type="project" value="TreeGrafter"/>
</dbReference>
<comment type="similarity">
    <text evidence="2">Belongs to the RRP4 family.</text>
</comment>
<gene>
    <name evidence="9" type="ORF">KC19_1G305700</name>
</gene>
<evidence type="ECO:0000256" key="3">
    <source>
        <dbReference type="ARBA" id="ARBA00022552"/>
    </source>
</evidence>
<dbReference type="Pfam" id="PF15985">
    <property type="entry name" value="KH_6"/>
    <property type="match status" value="1"/>
</dbReference>
<comment type="subcellular location">
    <subcellularLocation>
        <location evidence="1">Nucleus</location>
    </subcellularLocation>
</comment>
<evidence type="ECO:0000256" key="1">
    <source>
        <dbReference type="ARBA" id="ARBA00004123"/>
    </source>
</evidence>
<dbReference type="GO" id="GO:0000467">
    <property type="term" value="P:exonucleolytic trimming to generate mature 3'-end of 5.8S rRNA from tricistronic rRNA transcript (SSU-rRNA, 5.8S rRNA, LSU-rRNA)"/>
    <property type="evidence" value="ECO:0007669"/>
    <property type="project" value="TreeGrafter"/>
</dbReference>
<dbReference type="InterPro" id="IPR012340">
    <property type="entry name" value="NA-bd_OB-fold"/>
</dbReference>
<dbReference type="InterPro" id="IPR004088">
    <property type="entry name" value="KH_dom_type_1"/>
</dbReference>
<dbReference type="SUPFAM" id="SSF50249">
    <property type="entry name" value="Nucleic acid-binding proteins"/>
    <property type="match status" value="1"/>
</dbReference>
<name>A0A8T0JDH1_CERPU</name>
<dbReference type="SUPFAM" id="SSF54791">
    <property type="entry name" value="Eukaryotic type KH-domain (KH-domain type I)"/>
    <property type="match status" value="1"/>
</dbReference>
<evidence type="ECO:0000256" key="2">
    <source>
        <dbReference type="ARBA" id="ARBA00009155"/>
    </source>
</evidence>